<keyword evidence="2" id="KW-1185">Reference proteome</keyword>
<dbReference type="Proteomes" id="UP000271098">
    <property type="component" value="Unassembled WGS sequence"/>
</dbReference>
<evidence type="ECO:0000313" key="2">
    <source>
        <dbReference type="Proteomes" id="UP000271098"/>
    </source>
</evidence>
<name>A0A183D6T1_9BILA</name>
<organism evidence="3">
    <name type="scientific">Gongylonema pulchrum</name>
    <dbReference type="NCBI Taxonomy" id="637853"/>
    <lineage>
        <taxon>Eukaryota</taxon>
        <taxon>Metazoa</taxon>
        <taxon>Ecdysozoa</taxon>
        <taxon>Nematoda</taxon>
        <taxon>Chromadorea</taxon>
        <taxon>Rhabditida</taxon>
        <taxon>Spirurina</taxon>
        <taxon>Spiruromorpha</taxon>
        <taxon>Spiruroidea</taxon>
        <taxon>Gongylonematidae</taxon>
        <taxon>Gongylonema</taxon>
    </lineage>
</organism>
<dbReference type="WBParaSite" id="GPUH_0000442901-mRNA-1">
    <property type="protein sequence ID" value="GPUH_0000442901-mRNA-1"/>
    <property type="gene ID" value="GPUH_0000442901"/>
</dbReference>
<reference evidence="3" key="1">
    <citation type="submission" date="2016-06" db="UniProtKB">
        <authorList>
            <consortium name="WormBaseParasite"/>
        </authorList>
    </citation>
    <scope>IDENTIFICATION</scope>
</reference>
<dbReference type="EMBL" id="UYRT01008319">
    <property type="protein sequence ID" value="VDK44721.1"/>
    <property type="molecule type" value="Genomic_DNA"/>
</dbReference>
<gene>
    <name evidence="1" type="ORF">GPUH_LOCUS4421</name>
</gene>
<sequence length="72" mass="8056">MVFLSNIYKNVDENGSAGAAKDFQLSRTNSENAATIGAQGGSLNFEKDRKLRYWKPIFLPLDADIVLFNFAR</sequence>
<reference evidence="1 2" key="2">
    <citation type="submission" date="2018-11" db="EMBL/GenBank/DDBJ databases">
        <authorList>
            <consortium name="Pathogen Informatics"/>
        </authorList>
    </citation>
    <scope>NUCLEOTIDE SEQUENCE [LARGE SCALE GENOMIC DNA]</scope>
</reference>
<protein>
    <submittedName>
        <fullName evidence="1 3">Uncharacterized protein</fullName>
    </submittedName>
</protein>
<evidence type="ECO:0000313" key="1">
    <source>
        <dbReference type="EMBL" id="VDK44721.1"/>
    </source>
</evidence>
<evidence type="ECO:0000313" key="3">
    <source>
        <dbReference type="WBParaSite" id="GPUH_0000442901-mRNA-1"/>
    </source>
</evidence>
<accession>A0A183D6T1</accession>
<proteinExistence type="predicted"/>
<dbReference type="AlphaFoldDB" id="A0A183D6T1"/>